<dbReference type="SUPFAM" id="SSF54593">
    <property type="entry name" value="Glyoxalase/Bleomycin resistance protein/Dihydroxybiphenyl dioxygenase"/>
    <property type="match status" value="1"/>
</dbReference>
<dbReference type="InterPro" id="IPR029068">
    <property type="entry name" value="Glyas_Bleomycin-R_OHBP_Dase"/>
</dbReference>
<evidence type="ECO:0000313" key="3">
    <source>
        <dbReference type="Proteomes" id="UP001057860"/>
    </source>
</evidence>
<keyword evidence="3" id="KW-1185">Reference proteome</keyword>
<dbReference type="InterPro" id="IPR004360">
    <property type="entry name" value="Glyas_Fos-R_dOase_dom"/>
</dbReference>
<dbReference type="EMBL" id="CP104006">
    <property type="protein sequence ID" value="UWM43858.1"/>
    <property type="molecule type" value="Genomic_DNA"/>
</dbReference>
<feature type="domain" description="Glyoxalase/fosfomycin resistance/dioxygenase" evidence="1">
    <location>
        <begin position="11"/>
        <end position="115"/>
    </location>
</feature>
<dbReference type="Proteomes" id="UP001057860">
    <property type="component" value="Chromosome"/>
</dbReference>
<gene>
    <name evidence="2" type="ORF">N0H69_14150</name>
</gene>
<organism evidence="2 3">
    <name type="scientific">Yersinia alsatica</name>
    <dbReference type="NCBI Taxonomy" id="2890317"/>
    <lineage>
        <taxon>Bacteria</taxon>
        <taxon>Pseudomonadati</taxon>
        <taxon>Pseudomonadota</taxon>
        <taxon>Gammaproteobacteria</taxon>
        <taxon>Enterobacterales</taxon>
        <taxon>Yersiniaceae</taxon>
        <taxon>Yersinia</taxon>
    </lineage>
</organism>
<name>A0ABY5UK57_9GAMM</name>
<evidence type="ECO:0000313" key="2">
    <source>
        <dbReference type="EMBL" id="UWM43858.1"/>
    </source>
</evidence>
<dbReference type="Pfam" id="PF00903">
    <property type="entry name" value="Glyoxalase"/>
    <property type="match status" value="1"/>
</dbReference>
<reference evidence="2" key="1">
    <citation type="submission" date="2022-08" db="EMBL/GenBank/DDBJ databases">
        <authorList>
            <person name="Bogun A."/>
            <person name="Kislichkina A."/>
            <person name="Solomentsev V."/>
            <person name="Skryabin Y."/>
            <person name="Sizova A."/>
            <person name="Platonov M."/>
            <person name="Dentovskaya S."/>
        </authorList>
    </citation>
    <scope>NUCLEOTIDE SEQUENCE</scope>
    <source>
        <strain evidence="2">SCPM-O-B-7604</strain>
    </source>
</reference>
<dbReference type="GeneID" id="75141163"/>
<sequence>MKNKSLAKPVGINHISLVVGNIAEAVAFYGGFLDIEVVYEDQSGIPRSELASIEMGDQFIALTCGKKERNDVDHHVGLVVSDKERVRECVTDLGISLLPGPTFTFLDPWGNRIEIVSYQHIMFTKLPGILEKMELSSLEKNDNAVAKLRKKGFIPS</sequence>
<protein>
    <submittedName>
        <fullName evidence="2">VOC family protein</fullName>
    </submittedName>
</protein>
<dbReference type="RefSeq" id="WP_050151213.1">
    <property type="nucleotide sequence ID" value="NZ_CABHWO010000060.1"/>
</dbReference>
<dbReference type="CDD" id="cd06587">
    <property type="entry name" value="VOC"/>
    <property type="match status" value="1"/>
</dbReference>
<proteinExistence type="predicted"/>
<evidence type="ECO:0000259" key="1">
    <source>
        <dbReference type="Pfam" id="PF00903"/>
    </source>
</evidence>
<dbReference type="Gene3D" id="3.10.180.10">
    <property type="entry name" value="2,3-Dihydroxybiphenyl 1,2-Dioxygenase, domain 1"/>
    <property type="match status" value="1"/>
</dbReference>
<accession>A0ABY5UK57</accession>